<dbReference type="AlphaFoldDB" id="A0A1F6V6P3"/>
<evidence type="ECO:0000313" key="2">
    <source>
        <dbReference type="Proteomes" id="UP000177370"/>
    </source>
</evidence>
<gene>
    <name evidence="1" type="ORF">A2647_04910</name>
</gene>
<organism evidence="1 2">
    <name type="scientific">Candidatus Nomurabacteria bacterium RIFCSPHIGHO2_01_FULL_40_24b</name>
    <dbReference type="NCBI Taxonomy" id="1801739"/>
    <lineage>
        <taxon>Bacteria</taxon>
        <taxon>Candidatus Nomuraibacteriota</taxon>
    </lineage>
</organism>
<protein>
    <submittedName>
        <fullName evidence="1">Uncharacterized protein</fullName>
    </submittedName>
</protein>
<proteinExistence type="predicted"/>
<dbReference type="EMBL" id="MFTP01000022">
    <property type="protein sequence ID" value="OGI65252.1"/>
    <property type="molecule type" value="Genomic_DNA"/>
</dbReference>
<accession>A0A1F6V6P3</accession>
<name>A0A1F6V6P3_9BACT</name>
<dbReference type="InterPro" id="IPR001387">
    <property type="entry name" value="Cro/C1-type_HTH"/>
</dbReference>
<evidence type="ECO:0000313" key="1">
    <source>
        <dbReference type="EMBL" id="OGI65252.1"/>
    </source>
</evidence>
<dbReference type="CDD" id="cd00093">
    <property type="entry name" value="HTH_XRE"/>
    <property type="match status" value="1"/>
</dbReference>
<comment type="caution">
    <text evidence="1">The sequence shown here is derived from an EMBL/GenBank/DDBJ whole genome shotgun (WGS) entry which is preliminary data.</text>
</comment>
<reference evidence="1 2" key="1">
    <citation type="journal article" date="2016" name="Nat. Commun.">
        <title>Thousands of microbial genomes shed light on interconnected biogeochemical processes in an aquifer system.</title>
        <authorList>
            <person name="Anantharaman K."/>
            <person name="Brown C.T."/>
            <person name="Hug L.A."/>
            <person name="Sharon I."/>
            <person name="Castelle C.J."/>
            <person name="Probst A.J."/>
            <person name="Thomas B.C."/>
            <person name="Singh A."/>
            <person name="Wilkins M.J."/>
            <person name="Karaoz U."/>
            <person name="Brodie E.L."/>
            <person name="Williams K.H."/>
            <person name="Hubbard S.S."/>
            <person name="Banfield J.F."/>
        </authorList>
    </citation>
    <scope>NUCLEOTIDE SEQUENCE [LARGE SCALE GENOMIC DNA]</scope>
</reference>
<sequence length="218" mass="25553">MKKDLEIKAKKLRIKGYSVKELHQILGVSKSTVSGWIQGVKLSEKAQMRLRKNYTNGQLASQKTIKEKTHQKNIIADNFAREILSKMNYTTADLALLCSMIYFCEGNKSLKSLVTFTNSDPDLITTFIFLFRNSFKLDESKFRVLMHLHKYHNEKTEKDFWSKITKIPQNQFNKTYLKQNSGKYKKEGYQGCIKIYYGDVSIARKLRSIAKMFMERYK</sequence>
<dbReference type="Proteomes" id="UP000177370">
    <property type="component" value="Unassembled WGS sequence"/>
</dbReference>